<reference evidence="1" key="1">
    <citation type="submission" date="2018-06" db="EMBL/GenBank/DDBJ databases">
        <authorList>
            <person name="Zhirakovskaya E."/>
        </authorList>
    </citation>
    <scope>NUCLEOTIDE SEQUENCE</scope>
</reference>
<organism evidence="1">
    <name type="scientific">hydrothermal vent metagenome</name>
    <dbReference type="NCBI Taxonomy" id="652676"/>
    <lineage>
        <taxon>unclassified sequences</taxon>
        <taxon>metagenomes</taxon>
        <taxon>ecological metagenomes</taxon>
    </lineage>
</organism>
<keyword evidence="1" id="KW-0560">Oxidoreductase</keyword>
<dbReference type="PANTHER" id="PTHR10755:SF3">
    <property type="entry name" value="COPROPORPHYRINOGEN OXIDASE"/>
    <property type="match status" value="1"/>
</dbReference>
<dbReference type="GO" id="GO:0005737">
    <property type="term" value="C:cytoplasm"/>
    <property type="evidence" value="ECO:0007669"/>
    <property type="project" value="TreeGrafter"/>
</dbReference>
<dbReference type="EMBL" id="UOEI01000368">
    <property type="protein sequence ID" value="VAW03495.1"/>
    <property type="molecule type" value="Genomic_DNA"/>
</dbReference>
<dbReference type="PIRSF" id="PIRSF000166">
    <property type="entry name" value="Coproporphyri_ox"/>
    <property type="match status" value="1"/>
</dbReference>
<name>A0A3B0SB85_9ZZZZ</name>
<dbReference type="GO" id="GO:0004109">
    <property type="term" value="F:coproporphyrinogen oxidase activity"/>
    <property type="evidence" value="ECO:0007669"/>
    <property type="project" value="UniProtKB-EC"/>
</dbReference>
<dbReference type="NCBIfam" id="NF003727">
    <property type="entry name" value="PRK05330.1"/>
    <property type="match status" value="1"/>
</dbReference>
<evidence type="ECO:0000313" key="1">
    <source>
        <dbReference type="EMBL" id="VAW03495.1"/>
    </source>
</evidence>
<dbReference type="AlphaFoldDB" id="A0A3B0SB85"/>
<dbReference type="SUPFAM" id="SSF102886">
    <property type="entry name" value="Coproporphyrinogen III oxidase"/>
    <property type="match status" value="1"/>
</dbReference>
<dbReference type="Gene3D" id="3.40.1500.10">
    <property type="entry name" value="Coproporphyrinogen III oxidase, aerobic"/>
    <property type="match status" value="1"/>
</dbReference>
<protein>
    <submittedName>
        <fullName evidence="1">Coproporphyrinogen III oxidase, aerobic</fullName>
        <ecNumber evidence="1">1.3.3.3</ecNumber>
    </submittedName>
</protein>
<dbReference type="Pfam" id="PF01218">
    <property type="entry name" value="Coprogen_oxidas"/>
    <property type="match status" value="1"/>
</dbReference>
<dbReference type="PANTHER" id="PTHR10755">
    <property type="entry name" value="COPROPORPHYRINOGEN III OXIDASE, MITOCHONDRIAL"/>
    <property type="match status" value="1"/>
</dbReference>
<proteinExistence type="predicted"/>
<dbReference type="EC" id="1.3.3.3" evidence="1"/>
<dbReference type="InterPro" id="IPR036406">
    <property type="entry name" value="Coprogen_oxidase_aer_sf"/>
</dbReference>
<gene>
    <name evidence="1" type="ORF">MNBD_ACTINO01-896</name>
</gene>
<sequence>MTLTATTVAAFYERLQDDLCARVETLDATTTFGSQPWDRTEGGGGTTRVLEGDGPLEKAAINVSTVWGPVPEKLSDPIASQADEFFATGISMIFHPRNPHAPAMHANLRYFEVDTGEAWFGGGMDLTPYYLYEEDAVAFHSVIQDVCDRHHVADYAAWKQQCDEYFFLPHRNEARGIGGILYDHLTDDLDAVDTFQRDLGRTIGDAYLPILERRIATPFTTHQERWHLQRRGRYAEFNLAIDRGARFGLETEARTESVLSSLPPRVRWDSNAAPKPLTPEAELVDVLREPRVWL</sequence>
<dbReference type="PRINTS" id="PR00073">
    <property type="entry name" value="COPRGNOXDASE"/>
</dbReference>
<dbReference type="InterPro" id="IPR001260">
    <property type="entry name" value="Coprogen_oxidase_aer"/>
</dbReference>
<dbReference type="GO" id="GO:0006782">
    <property type="term" value="P:protoporphyrinogen IX biosynthetic process"/>
    <property type="evidence" value="ECO:0007669"/>
    <property type="project" value="TreeGrafter"/>
</dbReference>
<accession>A0A3B0SB85</accession>